<dbReference type="EMBL" id="UINC01001373">
    <property type="protein sequence ID" value="SUZ79107.1"/>
    <property type="molecule type" value="Genomic_DNA"/>
</dbReference>
<dbReference type="PROSITE" id="PS01031">
    <property type="entry name" value="SHSP"/>
    <property type="match status" value="1"/>
</dbReference>
<dbReference type="Gene3D" id="2.60.40.790">
    <property type="match status" value="1"/>
</dbReference>
<evidence type="ECO:0000256" key="1">
    <source>
        <dbReference type="ARBA" id="ARBA00023016"/>
    </source>
</evidence>
<evidence type="ECO:0000313" key="3">
    <source>
        <dbReference type="EMBL" id="SUZ79107.1"/>
    </source>
</evidence>
<dbReference type="InterPro" id="IPR037913">
    <property type="entry name" value="ACD_IbpA/B"/>
</dbReference>
<sequence>MVTTSALANFPFARPQDIERALNVSVGFDGIFNRLFDDLGTVHHSINSGGFPPYNLKKDGYKYLIEMAVAGFSKDDISVHVENGVLTVSSNEKQTVNESHEFVHQGIATRTFKRSWTIADDVEIKDADLVDGMLTIHLEQIIPDYKKPREIPIGGKARKAIKG</sequence>
<dbReference type="Pfam" id="PF00011">
    <property type="entry name" value="HSP20"/>
    <property type="match status" value="1"/>
</dbReference>
<evidence type="ECO:0000259" key="2">
    <source>
        <dbReference type="PROSITE" id="PS01031"/>
    </source>
</evidence>
<dbReference type="CDD" id="cd06470">
    <property type="entry name" value="ACD_IbpA-B_like"/>
    <property type="match status" value="1"/>
</dbReference>
<name>A0A381QMA7_9ZZZZ</name>
<protein>
    <recommendedName>
        <fullName evidence="2">SHSP domain-containing protein</fullName>
    </recommendedName>
</protein>
<proteinExistence type="predicted"/>
<organism evidence="3">
    <name type="scientific">marine metagenome</name>
    <dbReference type="NCBI Taxonomy" id="408172"/>
    <lineage>
        <taxon>unclassified sequences</taxon>
        <taxon>metagenomes</taxon>
        <taxon>ecological metagenomes</taxon>
    </lineage>
</organism>
<dbReference type="InterPro" id="IPR008978">
    <property type="entry name" value="HSP20-like_chaperone"/>
</dbReference>
<dbReference type="SUPFAM" id="SSF49764">
    <property type="entry name" value="HSP20-like chaperones"/>
    <property type="match status" value="1"/>
</dbReference>
<reference evidence="3" key="1">
    <citation type="submission" date="2018-05" db="EMBL/GenBank/DDBJ databases">
        <authorList>
            <person name="Lanie J.A."/>
            <person name="Ng W.-L."/>
            <person name="Kazmierczak K.M."/>
            <person name="Andrzejewski T.M."/>
            <person name="Davidsen T.M."/>
            <person name="Wayne K.J."/>
            <person name="Tettelin H."/>
            <person name="Glass J.I."/>
            <person name="Rusch D."/>
            <person name="Podicherti R."/>
            <person name="Tsui H.-C.T."/>
            <person name="Winkler M.E."/>
        </authorList>
    </citation>
    <scope>NUCLEOTIDE SEQUENCE</scope>
</reference>
<dbReference type="PANTHER" id="PTHR47062">
    <property type="match status" value="1"/>
</dbReference>
<dbReference type="InterPro" id="IPR002068">
    <property type="entry name" value="A-crystallin/Hsp20_dom"/>
</dbReference>
<gene>
    <name evidence="3" type="ORF">METZ01_LOCUS31961</name>
</gene>
<keyword evidence="1" id="KW-0346">Stress response</keyword>
<dbReference type="PANTHER" id="PTHR47062:SF1">
    <property type="entry name" value="SMALL HEAT SHOCK PROTEIN IBPA"/>
    <property type="match status" value="1"/>
</dbReference>
<dbReference type="AlphaFoldDB" id="A0A381QMA7"/>
<feature type="domain" description="SHSP" evidence="2">
    <location>
        <begin position="45"/>
        <end position="156"/>
    </location>
</feature>
<accession>A0A381QMA7</accession>